<comment type="caution">
    <text evidence="1">The sequence shown here is derived from an EMBL/GenBank/DDBJ whole genome shotgun (WGS) entry which is preliminary data.</text>
</comment>
<evidence type="ECO:0000313" key="1">
    <source>
        <dbReference type="EMBL" id="MET3586120.1"/>
    </source>
</evidence>
<keyword evidence="2" id="KW-1185">Reference proteome</keyword>
<name>A0ABV2H6F1_9HYPH</name>
<evidence type="ECO:0000313" key="2">
    <source>
        <dbReference type="Proteomes" id="UP001549031"/>
    </source>
</evidence>
<organism evidence="1 2">
    <name type="scientific">Pseudorhizobium tarimense</name>
    <dbReference type="NCBI Taxonomy" id="1079109"/>
    <lineage>
        <taxon>Bacteria</taxon>
        <taxon>Pseudomonadati</taxon>
        <taxon>Pseudomonadota</taxon>
        <taxon>Alphaproteobacteria</taxon>
        <taxon>Hyphomicrobiales</taxon>
        <taxon>Rhizobiaceae</taxon>
        <taxon>Rhizobium/Agrobacterium group</taxon>
        <taxon>Pseudorhizobium</taxon>
    </lineage>
</organism>
<sequence length="170" mass="19288">MKETKVSRTDPDSGYMVRDGKPKGFFYLDHRTVDGRHAIITDTHVTPANVHDSIVYLERLDRQRERFDLAVGAVGLDAGHGYRIEKARAEDQKTKSAVKETLTVQVCLKKAQPPNGRERAFAHPIGGTRRFRRIELSPSRSLFPKIRERECDHRRKEGKCGGLAARRAVP</sequence>
<gene>
    <name evidence="1" type="ORF">ABID21_002235</name>
</gene>
<protein>
    <recommendedName>
        <fullName evidence="3">Transposase DDE domain-containing protein</fullName>
    </recommendedName>
</protein>
<dbReference type="Proteomes" id="UP001549031">
    <property type="component" value="Unassembled WGS sequence"/>
</dbReference>
<dbReference type="EMBL" id="JBEPLJ010000007">
    <property type="protein sequence ID" value="MET3586120.1"/>
    <property type="molecule type" value="Genomic_DNA"/>
</dbReference>
<evidence type="ECO:0008006" key="3">
    <source>
        <dbReference type="Google" id="ProtNLM"/>
    </source>
</evidence>
<proteinExistence type="predicted"/>
<reference evidence="1 2" key="1">
    <citation type="submission" date="2024-06" db="EMBL/GenBank/DDBJ databases">
        <title>Genomic Encyclopedia of Type Strains, Phase IV (KMG-IV): sequencing the most valuable type-strain genomes for metagenomic binning, comparative biology and taxonomic classification.</title>
        <authorList>
            <person name="Goeker M."/>
        </authorList>
    </citation>
    <scope>NUCLEOTIDE SEQUENCE [LARGE SCALE GENOMIC DNA]</scope>
    <source>
        <strain evidence="1 2">DSM 105042</strain>
    </source>
</reference>
<accession>A0ABV2H6F1</accession>